<dbReference type="InterPro" id="IPR050090">
    <property type="entry name" value="Tyrosine_recombinase_XerCD"/>
</dbReference>
<dbReference type="Pfam" id="PF00589">
    <property type="entry name" value="Phage_integrase"/>
    <property type="match status" value="1"/>
</dbReference>
<feature type="region of interest" description="Disordered" evidence="5">
    <location>
        <begin position="1"/>
        <end position="24"/>
    </location>
</feature>
<keyword evidence="9" id="KW-1185">Reference proteome</keyword>
<dbReference type="Proteomes" id="UP000556436">
    <property type="component" value="Unassembled WGS sequence"/>
</dbReference>
<feature type="compositionally biased region" description="Basic and acidic residues" evidence="5">
    <location>
        <begin position="1"/>
        <end position="11"/>
    </location>
</feature>
<feature type="domain" description="Core-binding (CB)" evidence="7">
    <location>
        <begin position="82"/>
        <end position="162"/>
    </location>
</feature>
<feature type="region of interest" description="Disordered" evidence="5">
    <location>
        <begin position="406"/>
        <end position="425"/>
    </location>
</feature>
<reference evidence="8 9" key="1">
    <citation type="submission" date="2020-08" db="EMBL/GenBank/DDBJ databases">
        <title>Genomic Encyclopedia of Type Strains, Phase III (KMG-III): the genomes of soil and plant-associated and newly described type strains.</title>
        <authorList>
            <person name="Whitman W."/>
        </authorList>
    </citation>
    <scope>NUCLEOTIDE SEQUENCE [LARGE SCALE GENOMIC DNA]</scope>
    <source>
        <strain evidence="8 9">CECT 3265</strain>
    </source>
</reference>
<dbReference type="InterPro" id="IPR044068">
    <property type="entry name" value="CB"/>
</dbReference>
<dbReference type="GO" id="GO:0015074">
    <property type="term" value="P:DNA integration"/>
    <property type="evidence" value="ECO:0007669"/>
    <property type="project" value="InterPro"/>
</dbReference>
<accession>A0A7W7LGR3</accession>
<dbReference type="CDD" id="cd01189">
    <property type="entry name" value="INT_ICEBs1_C_like"/>
    <property type="match status" value="1"/>
</dbReference>
<evidence type="ECO:0000256" key="3">
    <source>
        <dbReference type="ARBA" id="ARBA00023172"/>
    </source>
</evidence>
<dbReference type="InterPro" id="IPR010998">
    <property type="entry name" value="Integrase_recombinase_N"/>
</dbReference>
<proteinExistence type="inferred from homology"/>
<dbReference type="GO" id="GO:0003677">
    <property type="term" value="F:DNA binding"/>
    <property type="evidence" value="ECO:0007669"/>
    <property type="project" value="UniProtKB-UniRule"/>
</dbReference>
<keyword evidence="2 4" id="KW-0238">DNA-binding</keyword>
<dbReference type="EMBL" id="JACHJG010000016">
    <property type="protein sequence ID" value="MBB4889930.1"/>
    <property type="molecule type" value="Genomic_DNA"/>
</dbReference>
<evidence type="ECO:0000256" key="1">
    <source>
        <dbReference type="ARBA" id="ARBA00008857"/>
    </source>
</evidence>
<comment type="caution">
    <text evidence="8">The sequence shown here is derived from an EMBL/GenBank/DDBJ whole genome shotgun (WGS) entry which is preliminary data.</text>
</comment>
<dbReference type="PANTHER" id="PTHR30349">
    <property type="entry name" value="PHAGE INTEGRASE-RELATED"/>
    <property type="match status" value="1"/>
</dbReference>
<dbReference type="Pfam" id="PF22022">
    <property type="entry name" value="Phage_int_M"/>
    <property type="match status" value="1"/>
</dbReference>
<evidence type="ECO:0000256" key="5">
    <source>
        <dbReference type="SAM" id="MobiDB-lite"/>
    </source>
</evidence>
<keyword evidence="3" id="KW-0233">DNA recombination</keyword>
<dbReference type="InterPro" id="IPR011010">
    <property type="entry name" value="DNA_brk_join_enz"/>
</dbReference>
<evidence type="ECO:0000256" key="4">
    <source>
        <dbReference type="PROSITE-ProRule" id="PRU01248"/>
    </source>
</evidence>
<organism evidence="8 9">
    <name type="scientific">Streptomyces netropsis</name>
    <name type="common">Streptoverticillium netropsis</name>
    <dbReference type="NCBI Taxonomy" id="55404"/>
    <lineage>
        <taxon>Bacteria</taxon>
        <taxon>Bacillati</taxon>
        <taxon>Actinomycetota</taxon>
        <taxon>Actinomycetes</taxon>
        <taxon>Kitasatosporales</taxon>
        <taxon>Streptomycetaceae</taxon>
        <taxon>Streptomyces</taxon>
    </lineage>
</organism>
<name>A0A7W7LGR3_STRNE</name>
<evidence type="ECO:0000259" key="7">
    <source>
        <dbReference type="PROSITE" id="PS51900"/>
    </source>
</evidence>
<feature type="domain" description="Tyr recombinase" evidence="6">
    <location>
        <begin position="185"/>
        <end position="402"/>
    </location>
</feature>
<dbReference type="PANTHER" id="PTHR30349:SF64">
    <property type="entry name" value="PROPHAGE INTEGRASE INTD-RELATED"/>
    <property type="match status" value="1"/>
</dbReference>
<dbReference type="InterPro" id="IPR013762">
    <property type="entry name" value="Integrase-like_cat_sf"/>
</dbReference>
<dbReference type="AlphaFoldDB" id="A0A7W7LGR3"/>
<protein>
    <submittedName>
        <fullName evidence="8">Integrase</fullName>
    </submittedName>
</protein>
<evidence type="ECO:0000313" key="8">
    <source>
        <dbReference type="EMBL" id="MBB4889930.1"/>
    </source>
</evidence>
<evidence type="ECO:0000256" key="2">
    <source>
        <dbReference type="ARBA" id="ARBA00023125"/>
    </source>
</evidence>
<dbReference type="GO" id="GO:0006310">
    <property type="term" value="P:DNA recombination"/>
    <property type="evidence" value="ECO:0007669"/>
    <property type="project" value="UniProtKB-KW"/>
</dbReference>
<dbReference type="PROSITE" id="PS51898">
    <property type="entry name" value="TYR_RECOMBINASE"/>
    <property type="match status" value="1"/>
</dbReference>
<dbReference type="RefSeq" id="WP_184738744.1">
    <property type="nucleotide sequence ID" value="NZ_BMRW01000014.1"/>
</dbReference>
<dbReference type="InterPro" id="IPR053876">
    <property type="entry name" value="Phage_int_M"/>
</dbReference>
<gene>
    <name evidence="8" type="ORF">FHS38_006008</name>
</gene>
<evidence type="ECO:0000313" key="9">
    <source>
        <dbReference type="Proteomes" id="UP000556436"/>
    </source>
</evidence>
<sequence>MAGHIQDRWYKLETGPDGTSQRVKTDRYGTGLRYRARYVAPDGSERSRSFPDKQKRLAEAWLSQIAADMTRGQYVDPAAGKVTFEQYATTWLASQTTDVSTIDAIDQRFRLHIFPHIGSRSMSAFTPGHIRAWGRALQDAGLASSYQRVIFANVSAVFSAAVDDGVLVRNPCRANSVRPPKRDARKVQVWPEGRVLAVRDALPTPYRKVVDMGAGCGLRQGEIFGLAVDEVDFLGGVVHVVRQVKMVKAQLVFAPPKGGKMRDVPLSDAVAFALAEHITERPPLEVTLPWRTPDGPPVTASLLFYSRERKAVNRNYFNMRVWKPALVSAGVIPGREVGQRFAESRQHGMHALRHFYASVLLDAGENIKALAEYLGHGDPGFTLRTYTHLMPNSQARARKAVDRVFRKGGDTDDGPQTAQNGGKAP</sequence>
<dbReference type="Gene3D" id="1.10.443.10">
    <property type="entry name" value="Intergrase catalytic core"/>
    <property type="match status" value="1"/>
</dbReference>
<dbReference type="PROSITE" id="PS51900">
    <property type="entry name" value="CB"/>
    <property type="match status" value="1"/>
</dbReference>
<dbReference type="Gene3D" id="1.10.150.130">
    <property type="match status" value="1"/>
</dbReference>
<evidence type="ECO:0000259" key="6">
    <source>
        <dbReference type="PROSITE" id="PS51898"/>
    </source>
</evidence>
<comment type="similarity">
    <text evidence="1">Belongs to the 'phage' integrase family.</text>
</comment>
<feature type="compositionally biased region" description="Polar residues" evidence="5">
    <location>
        <begin position="414"/>
        <end position="425"/>
    </location>
</feature>
<dbReference type="InterPro" id="IPR002104">
    <property type="entry name" value="Integrase_catalytic"/>
</dbReference>
<dbReference type="SUPFAM" id="SSF56349">
    <property type="entry name" value="DNA breaking-rejoining enzymes"/>
    <property type="match status" value="1"/>
</dbReference>